<reference evidence="3" key="1">
    <citation type="journal article" date="2019" name="Int. J. Syst. Evol. Microbiol.">
        <title>The Global Catalogue of Microorganisms (GCM) 10K type strain sequencing project: providing services to taxonomists for standard genome sequencing and annotation.</title>
        <authorList>
            <consortium name="The Broad Institute Genomics Platform"/>
            <consortium name="The Broad Institute Genome Sequencing Center for Infectious Disease"/>
            <person name="Wu L."/>
            <person name="Ma J."/>
        </authorList>
    </citation>
    <scope>NUCLEOTIDE SEQUENCE [LARGE SCALE GENOMIC DNA]</scope>
    <source>
        <strain evidence="3">NBRC 111980</strain>
    </source>
</reference>
<dbReference type="RefSeq" id="WP_284322034.1">
    <property type="nucleotide sequence ID" value="NZ_BSOB01000046.1"/>
</dbReference>
<keyword evidence="3" id="KW-1185">Reference proteome</keyword>
<dbReference type="InterPro" id="IPR010869">
    <property type="entry name" value="DUF1501"/>
</dbReference>
<dbReference type="Proteomes" id="UP001156670">
    <property type="component" value="Unassembled WGS sequence"/>
</dbReference>
<evidence type="ECO:0008006" key="4">
    <source>
        <dbReference type="Google" id="ProtNLM"/>
    </source>
</evidence>
<protein>
    <recommendedName>
        <fullName evidence="4">DUF1501 domain-containing protein</fullName>
    </recommendedName>
</protein>
<sequence>MNRREFLLAAASAAALPALSFSGRLFAAPTNSPRFLFVFLRGGYDCNNFLVPYSSDFYYESRPTIAIAKPSANNPNATIPLDANWGLNPVVRDSIYPLWQKKQIAFIPFAGTDDLSRSHFETQDSIERGEPLNAGGNFRSGFLARLSSQLTGIPAIAFTNSLPLSFQGASKDIPNISLKGNTKANFDERQSAILAGMYKNTSLASAAADGLSLRTTVSMDLQNEMIAASRGAPNATGFAQETQRIAALMRDQYRLGFVDVGGWDTHVNQGNVTGGLANNLRNLCDGLAAYAAALGKEWDNTVVVVVSEFGRTFRENGDRGTDHGHGTVHWVLGGKVNGGRMAGEQVAVTQQNLLQNRDYQVLNNYRDVYSGLLARVWGLRGNQVQAIFPQAKPRDLQLV</sequence>
<proteinExistence type="predicted"/>
<evidence type="ECO:0000313" key="2">
    <source>
        <dbReference type="EMBL" id="GLQ94330.1"/>
    </source>
</evidence>
<gene>
    <name evidence="2" type="ORF">GCM10007901_32820</name>
</gene>
<dbReference type="Pfam" id="PF07394">
    <property type="entry name" value="DUF1501"/>
    <property type="match status" value="1"/>
</dbReference>
<dbReference type="EMBL" id="BSOB01000046">
    <property type="protein sequence ID" value="GLQ94330.1"/>
    <property type="molecule type" value="Genomic_DNA"/>
</dbReference>
<dbReference type="PANTHER" id="PTHR43737">
    <property type="entry name" value="BLL7424 PROTEIN"/>
    <property type="match status" value="1"/>
</dbReference>
<feature type="signal peptide" evidence="1">
    <location>
        <begin position="1"/>
        <end position="27"/>
    </location>
</feature>
<feature type="chain" id="PRO_5046891844" description="DUF1501 domain-containing protein" evidence="1">
    <location>
        <begin position="28"/>
        <end position="399"/>
    </location>
</feature>
<evidence type="ECO:0000313" key="3">
    <source>
        <dbReference type="Proteomes" id="UP001156670"/>
    </source>
</evidence>
<accession>A0ABQ5XRF4</accession>
<dbReference type="PANTHER" id="PTHR43737:SF1">
    <property type="entry name" value="DUF1501 DOMAIN-CONTAINING PROTEIN"/>
    <property type="match status" value="1"/>
</dbReference>
<name>A0ABQ5XRF4_9GAMM</name>
<evidence type="ECO:0000256" key="1">
    <source>
        <dbReference type="SAM" id="SignalP"/>
    </source>
</evidence>
<organism evidence="2 3">
    <name type="scientific">Dyella acidisoli</name>
    <dbReference type="NCBI Taxonomy" id="1867834"/>
    <lineage>
        <taxon>Bacteria</taxon>
        <taxon>Pseudomonadati</taxon>
        <taxon>Pseudomonadota</taxon>
        <taxon>Gammaproteobacteria</taxon>
        <taxon>Lysobacterales</taxon>
        <taxon>Rhodanobacteraceae</taxon>
        <taxon>Dyella</taxon>
    </lineage>
</organism>
<comment type="caution">
    <text evidence="2">The sequence shown here is derived from an EMBL/GenBank/DDBJ whole genome shotgun (WGS) entry which is preliminary data.</text>
</comment>
<keyword evidence="1" id="KW-0732">Signal</keyword>